<dbReference type="EMBL" id="OV696701">
    <property type="protein sequence ID" value="CAH1248681.1"/>
    <property type="molecule type" value="Genomic_DNA"/>
</dbReference>
<accession>A0A8J9Z813</accession>
<dbReference type="InterPro" id="IPR041429">
    <property type="entry name" value="ITPK1_N"/>
</dbReference>
<dbReference type="Gene3D" id="3.40.50.11370">
    <property type="match status" value="1"/>
</dbReference>
<evidence type="ECO:0000259" key="2">
    <source>
        <dbReference type="Pfam" id="PF17927"/>
    </source>
</evidence>
<evidence type="ECO:0000313" key="3">
    <source>
        <dbReference type="EMBL" id="CAH1248681.1"/>
    </source>
</evidence>
<dbReference type="Proteomes" id="UP000838412">
    <property type="component" value="Chromosome 16"/>
</dbReference>
<evidence type="ECO:0000256" key="1">
    <source>
        <dbReference type="SAM" id="SignalP"/>
    </source>
</evidence>
<organism evidence="3 4">
    <name type="scientific">Branchiostoma lanceolatum</name>
    <name type="common">Common lancelet</name>
    <name type="synonym">Amphioxus lanceolatum</name>
    <dbReference type="NCBI Taxonomy" id="7740"/>
    <lineage>
        <taxon>Eukaryota</taxon>
        <taxon>Metazoa</taxon>
        <taxon>Chordata</taxon>
        <taxon>Cephalochordata</taxon>
        <taxon>Leptocardii</taxon>
        <taxon>Amphioxiformes</taxon>
        <taxon>Branchiostomatidae</taxon>
        <taxon>Branchiostoma</taxon>
    </lineage>
</organism>
<keyword evidence="1" id="KW-0732">Signal</keyword>
<feature type="signal peptide" evidence="1">
    <location>
        <begin position="1"/>
        <end position="21"/>
    </location>
</feature>
<proteinExistence type="predicted"/>
<evidence type="ECO:0000313" key="4">
    <source>
        <dbReference type="Proteomes" id="UP000838412"/>
    </source>
</evidence>
<protein>
    <submittedName>
        <fullName evidence="3">ITPK1 protein</fullName>
    </submittedName>
</protein>
<dbReference type="AlphaFoldDB" id="A0A8J9Z813"/>
<reference evidence="3" key="1">
    <citation type="submission" date="2022-01" db="EMBL/GenBank/DDBJ databases">
        <authorList>
            <person name="Braso-Vives M."/>
        </authorList>
    </citation>
    <scope>NUCLEOTIDE SEQUENCE</scope>
</reference>
<sequence>MWRNAAALVFLFLIFAMFVISERYFLKSAATANVPQPRVCTKDKAPIKGLQKKGRCRVGYLLSEIKENHIPFHTFKEEYRDDGIDLIKVHVNRSIADQGPFDVFVHDFTDIIGMSKDRDKRAELFSADLEK</sequence>
<dbReference type="OrthoDB" id="6412560at2759"/>
<keyword evidence="4" id="KW-1185">Reference proteome</keyword>
<feature type="domain" description="Inositol-tetrakisphosphate 1-kinase N-terminal" evidence="2">
    <location>
        <begin position="57"/>
        <end position="110"/>
    </location>
</feature>
<feature type="chain" id="PRO_5035433704" evidence="1">
    <location>
        <begin position="22"/>
        <end position="131"/>
    </location>
</feature>
<gene>
    <name evidence="3" type="primary">ITPK1</name>
    <name evidence="3" type="ORF">BLAG_LOCUS9994</name>
</gene>
<dbReference type="Pfam" id="PF17927">
    <property type="entry name" value="Ins134_P3_kin_N"/>
    <property type="match status" value="1"/>
</dbReference>
<name>A0A8J9Z813_BRALA</name>